<organism evidence="1 2">
    <name type="scientific">Leucobacter chromiisoli</name>
    <dbReference type="NCBI Taxonomy" id="2796471"/>
    <lineage>
        <taxon>Bacteria</taxon>
        <taxon>Bacillati</taxon>
        <taxon>Actinomycetota</taxon>
        <taxon>Actinomycetes</taxon>
        <taxon>Micrococcales</taxon>
        <taxon>Microbacteriaceae</taxon>
        <taxon>Leucobacter</taxon>
    </lineage>
</organism>
<reference evidence="1" key="1">
    <citation type="submission" date="2020-12" db="EMBL/GenBank/DDBJ databases">
        <title>Leucobacter sp. CAS1, isolated from Chromium sludge.</title>
        <authorList>
            <person name="Xu Z."/>
        </authorList>
    </citation>
    <scope>NUCLEOTIDE SEQUENCE</scope>
    <source>
        <strain evidence="1">CSA1</strain>
    </source>
</reference>
<evidence type="ECO:0000313" key="1">
    <source>
        <dbReference type="EMBL" id="MBK0420160.1"/>
    </source>
</evidence>
<proteinExistence type="predicted"/>
<evidence type="ECO:0000313" key="2">
    <source>
        <dbReference type="Proteomes" id="UP000608530"/>
    </source>
</evidence>
<dbReference type="RefSeq" id="WP_200116302.1">
    <property type="nucleotide sequence ID" value="NZ_JAEHOH010000022.1"/>
</dbReference>
<dbReference type="AlphaFoldDB" id="A0A934QA81"/>
<name>A0A934QA81_9MICO</name>
<keyword evidence="2" id="KW-1185">Reference proteome</keyword>
<accession>A0A934QA81</accession>
<gene>
    <name evidence="1" type="ORF">JD276_14070</name>
</gene>
<dbReference type="Proteomes" id="UP000608530">
    <property type="component" value="Unassembled WGS sequence"/>
</dbReference>
<protein>
    <recommendedName>
        <fullName evidence="3">Head-to-tail adaptor</fullName>
    </recommendedName>
</protein>
<comment type="caution">
    <text evidence="1">The sequence shown here is derived from an EMBL/GenBank/DDBJ whole genome shotgun (WGS) entry which is preliminary data.</text>
</comment>
<sequence length="126" mass="13683">MADVYATADDLRELWPDMPVGSDEHAGVLLAAASAVMRAEARDIAGVDSELLKLIACEMVKTAMRAPAESDGLASLNLSAGPFSQQASFRADPTDLFLTKKHRRWLGIGRQRAFSIDLLRGRDEVP</sequence>
<dbReference type="EMBL" id="JAEHOH010000022">
    <property type="protein sequence ID" value="MBK0420160.1"/>
    <property type="molecule type" value="Genomic_DNA"/>
</dbReference>
<evidence type="ECO:0008006" key="3">
    <source>
        <dbReference type="Google" id="ProtNLM"/>
    </source>
</evidence>